<comment type="caution">
    <text evidence="2">The sequence shown here is derived from an EMBL/GenBank/DDBJ whole genome shotgun (WGS) entry which is preliminary data.</text>
</comment>
<feature type="region of interest" description="Disordered" evidence="1">
    <location>
        <begin position="171"/>
        <end position="193"/>
    </location>
</feature>
<name>A0A5M3MB50_CONPW</name>
<dbReference type="GeneID" id="19209517"/>
<reference evidence="3" key="1">
    <citation type="journal article" date="2012" name="Science">
        <title>The Paleozoic origin of enzymatic lignin decomposition reconstructed from 31 fungal genomes.</title>
        <authorList>
            <person name="Floudas D."/>
            <person name="Binder M."/>
            <person name="Riley R."/>
            <person name="Barry K."/>
            <person name="Blanchette R.A."/>
            <person name="Henrissat B."/>
            <person name="Martinez A.T."/>
            <person name="Otillar R."/>
            <person name="Spatafora J.W."/>
            <person name="Yadav J.S."/>
            <person name="Aerts A."/>
            <person name="Benoit I."/>
            <person name="Boyd A."/>
            <person name="Carlson A."/>
            <person name="Copeland A."/>
            <person name="Coutinho P.M."/>
            <person name="de Vries R.P."/>
            <person name="Ferreira P."/>
            <person name="Findley K."/>
            <person name="Foster B."/>
            <person name="Gaskell J."/>
            <person name="Glotzer D."/>
            <person name="Gorecki P."/>
            <person name="Heitman J."/>
            <person name="Hesse C."/>
            <person name="Hori C."/>
            <person name="Igarashi K."/>
            <person name="Jurgens J.A."/>
            <person name="Kallen N."/>
            <person name="Kersten P."/>
            <person name="Kohler A."/>
            <person name="Kuees U."/>
            <person name="Kumar T.K.A."/>
            <person name="Kuo A."/>
            <person name="LaButti K."/>
            <person name="Larrondo L.F."/>
            <person name="Lindquist E."/>
            <person name="Ling A."/>
            <person name="Lombard V."/>
            <person name="Lucas S."/>
            <person name="Lundell T."/>
            <person name="Martin R."/>
            <person name="McLaughlin D.J."/>
            <person name="Morgenstern I."/>
            <person name="Morin E."/>
            <person name="Murat C."/>
            <person name="Nagy L.G."/>
            <person name="Nolan M."/>
            <person name="Ohm R.A."/>
            <person name="Patyshakuliyeva A."/>
            <person name="Rokas A."/>
            <person name="Ruiz-Duenas F.J."/>
            <person name="Sabat G."/>
            <person name="Salamov A."/>
            <person name="Samejima M."/>
            <person name="Schmutz J."/>
            <person name="Slot J.C."/>
            <person name="St John F."/>
            <person name="Stenlid J."/>
            <person name="Sun H."/>
            <person name="Sun S."/>
            <person name="Syed K."/>
            <person name="Tsang A."/>
            <person name="Wiebenga A."/>
            <person name="Young D."/>
            <person name="Pisabarro A."/>
            <person name="Eastwood D.C."/>
            <person name="Martin F."/>
            <person name="Cullen D."/>
            <person name="Grigoriev I.V."/>
            <person name="Hibbett D.S."/>
        </authorList>
    </citation>
    <scope>NUCLEOTIDE SEQUENCE [LARGE SCALE GENOMIC DNA]</scope>
    <source>
        <strain evidence="3">RWD-64-598 SS2</strain>
    </source>
</reference>
<dbReference type="EMBL" id="JH711586">
    <property type="protein sequence ID" value="EIW76226.1"/>
    <property type="molecule type" value="Genomic_DNA"/>
</dbReference>
<evidence type="ECO:0000313" key="2">
    <source>
        <dbReference type="EMBL" id="EIW76226.1"/>
    </source>
</evidence>
<evidence type="ECO:0000256" key="1">
    <source>
        <dbReference type="SAM" id="MobiDB-lite"/>
    </source>
</evidence>
<dbReference type="KEGG" id="cput:CONPUDRAFT_76620"/>
<gene>
    <name evidence="2" type="ORF">CONPUDRAFT_76620</name>
</gene>
<feature type="compositionally biased region" description="Basic and acidic residues" evidence="1">
    <location>
        <begin position="263"/>
        <end position="272"/>
    </location>
</feature>
<sequence length="343" mass="37724">MGVGASHAPCPSLLEKKWSHSCAQELRDTGSDCCESTTREPISIASRALRTSAAFYAPGVLLARLCAAPASTCMANEMNHKRPGKYWAIPDIRRSFGVAQIVEGASIMGEMHLYSEEHKLDPPCCLVPWGGEWGDDGVPRSKCRCLVFAPEVAPLFGPLQVALSGCRSEKRETGASSAKRQEESYSQDGARDAQGRRDLPLIGWEPECDFANAGFLRIALRSERQGIFGVRCGGPVGKHVAYCAQHERVGRRSDAAAPARTKKHDEEKDRSSRQKNGTSLPLSDPGAMSRQKQCACISYDTTLDERASGELYLHLGCSLRALHPFRTNEEGEVEVKRDYERRR</sequence>
<organism evidence="2 3">
    <name type="scientific">Coniophora puteana (strain RWD-64-598)</name>
    <name type="common">Brown rot fungus</name>
    <dbReference type="NCBI Taxonomy" id="741705"/>
    <lineage>
        <taxon>Eukaryota</taxon>
        <taxon>Fungi</taxon>
        <taxon>Dikarya</taxon>
        <taxon>Basidiomycota</taxon>
        <taxon>Agaricomycotina</taxon>
        <taxon>Agaricomycetes</taxon>
        <taxon>Agaricomycetidae</taxon>
        <taxon>Boletales</taxon>
        <taxon>Coniophorineae</taxon>
        <taxon>Coniophoraceae</taxon>
        <taxon>Coniophora</taxon>
    </lineage>
</organism>
<accession>A0A5M3MB50</accession>
<dbReference type="AlphaFoldDB" id="A0A5M3MB50"/>
<evidence type="ECO:0000313" key="3">
    <source>
        <dbReference type="Proteomes" id="UP000053558"/>
    </source>
</evidence>
<proteinExistence type="predicted"/>
<dbReference type="Proteomes" id="UP000053558">
    <property type="component" value="Unassembled WGS sequence"/>
</dbReference>
<feature type="region of interest" description="Disordered" evidence="1">
    <location>
        <begin position="251"/>
        <end position="287"/>
    </location>
</feature>
<dbReference type="RefSeq" id="XP_007773483.1">
    <property type="nucleotide sequence ID" value="XM_007775293.1"/>
</dbReference>
<keyword evidence="3" id="KW-1185">Reference proteome</keyword>
<protein>
    <submittedName>
        <fullName evidence="2">Uncharacterized protein</fullName>
    </submittedName>
</protein>